<dbReference type="PROSITE" id="PS00107">
    <property type="entry name" value="PROTEIN_KINASE_ATP"/>
    <property type="match status" value="1"/>
</dbReference>
<evidence type="ECO:0000256" key="9">
    <source>
        <dbReference type="SAM" id="MobiDB-lite"/>
    </source>
</evidence>
<evidence type="ECO:0000256" key="8">
    <source>
        <dbReference type="PROSITE-ProRule" id="PRU10141"/>
    </source>
</evidence>
<evidence type="ECO:0000256" key="2">
    <source>
        <dbReference type="ARBA" id="ARBA00004316"/>
    </source>
</evidence>
<keyword evidence="8" id="KW-0547">Nucleotide-binding</keyword>
<evidence type="ECO:0000256" key="3">
    <source>
        <dbReference type="ARBA" id="ARBA00022490"/>
    </source>
</evidence>
<dbReference type="SMART" id="SM00220">
    <property type="entry name" value="S_TKc"/>
    <property type="match status" value="1"/>
</dbReference>
<dbReference type="RefSeq" id="XP_031568565.1">
    <property type="nucleotide sequence ID" value="XM_031712705.1"/>
</dbReference>
<protein>
    <submittedName>
        <fullName evidence="12">Misshapen-like kinase 1 isoform X1</fullName>
    </submittedName>
</protein>
<keyword evidence="11" id="KW-1185">Reference proteome</keyword>
<accession>A0A6P8IQ50</accession>
<comment type="subcellular location">
    <subcellularLocation>
        <location evidence="2">Cell projection</location>
    </subcellularLocation>
    <subcellularLocation>
        <location evidence="1">Cytoplasm</location>
        <location evidence="1">Cytoskeleton</location>
    </subcellularLocation>
</comment>
<dbReference type="Gene3D" id="3.30.200.20">
    <property type="entry name" value="Phosphorylase Kinase, domain 1"/>
    <property type="match status" value="1"/>
</dbReference>
<sequence>MPKSSKRKTTPSDGEEILAGDRSEDLKDRLGLGDPAPADDSTEDPTVMGKRAEGLKGLESPDEWEIVERIGEGTYGEVFKVRNINTGQFAAAKIIDSILEKVEEVLPELEIFKKYSDHPNVAGFYGAYIKREDPKRQDQLWLVMELCRGGSVTNLARNLLRQGKYLEEDLIAYILYEAIKVQ</sequence>
<keyword evidence="5" id="KW-0009">Actin-binding</keyword>
<evidence type="ECO:0000256" key="5">
    <source>
        <dbReference type="ARBA" id="ARBA00023203"/>
    </source>
</evidence>
<dbReference type="GO" id="GO:0042995">
    <property type="term" value="C:cell projection"/>
    <property type="evidence" value="ECO:0007669"/>
    <property type="project" value="UniProtKB-SubCell"/>
</dbReference>
<dbReference type="GO" id="GO:0005524">
    <property type="term" value="F:ATP binding"/>
    <property type="evidence" value="ECO:0007669"/>
    <property type="project" value="UniProtKB-UniRule"/>
</dbReference>
<reference evidence="12" key="1">
    <citation type="submission" date="2025-08" db="UniProtKB">
        <authorList>
            <consortium name="RefSeq"/>
        </authorList>
    </citation>
    <scope>IDENTIFICATION</scope>
    <source>
        <tissue evidence="12">Tentacle</tissue>
    </source>
</reference>
<dbReference type="KEGG" id="aten:116303210"/>
<dbReference type="InterPro" id="IPR017441">
    <property type="entry name" value="Protein_kinase_ATP_BS"/>
</dbReference>
<feature type="binding site" evidence="8">
    <location>
        <position position="93"/>
    </location>
    <ligand>
        <name>ATP</name>
        <dbReference type="ChEBI" id="CHEBI:30616"/>
    </ligand>
</feature>
<keyword evidence="4" id="KW-0677">Repeat</keyword>
<dbReference type="OrthoDB" id="10027016at2759"/>
<dbReference type="GeneID" id="116303210"/>
<dbReference type="Pfam" id="PF00069">
    <property type="entry name" value="Pkinase"/>
    <property type="match status" value="1"/>
</dbReference>
<dbReference type="GO" id="GO:0000146">
    <property type="term" value="F:microfilament motor activity"/>
    <property type="evidence" value="ECO:0007669"/>
    <property type="project" value="TreeGrafter"/>
</dbReference>
<dbReference type="PANTHER" id="PTHR46256:SF3">
    <property type="entry name" value="MYOSIN MOTOR DOMAIN-CONTAINING PROTEIN"/>
    <property type="match status" value="1"/>
</dbReference>
<proteinExistence type="predicted"/>
<feature type="domain" description="Protein kinase" evidence="10">
    <location>
        <begin position="64"/>
        <end position="182"/>
    </location>
</feature>
<keyword evidence="7" id="KW-0966">Cell projection</keyword>
<evidence type="ECO:0000256" key="7">
    <source>
        <dbReference type="ARBA" id="ARBA00023273"/>
    </source>
</evidence>
<evidence type="ECO:0000313" key="11">
    <source>
        <dbReference type="Proteomes" id="UP000515163"/>
    </source>
</evidence>
<dbReference type="PANTHER" id="PTHR46256">
    <property type="entry name" value="AGAP011099-PA"/>
    <property type="match status" value="1"/>
</dbReference>
<feature type="compositionally biased region" description="Basic and acidic residues" evidence="9">
    <location>
        <begin position="19"/>
        <end position="31"/>
    </location>
</feature>
<feature type="region of interest" description="Disordered" evidence="9">
    <location>
        <begin position="1"/>
        <end position="55"/>
    </location>
</feature>
<gene>
    <name evidence="12" type="primary">LOC116303210</name>
</gene>
<dbReference type="PROSITE" id="PS50011">
    <property type="entry name" value="PROTEIN_KINASE_DOM"/>
    <property type="match status" value="1"/>
</dbReference>
<dbReference type="Proteomes" id="UP000515163">
    <property type="component" value="Unplaced"/>
</dbReference>
<evidence type="ECO:0000259" key="10">
    <source>
        <dbReference type="PROSITE" id="PS50011"/>
    </source>
</evidence>
<dbReference type="InterPro" id="IPR000719">
    <property type="entry name" value="Prot_kinase_dom"/>
</dbReference>
<name>A0A6P8IQ50_ACTTE</name>
<evidence type="ECO:0000256" key="6">
    <source>
        <dbReference type="ARBA" id="ARBA00023212"/>
    </source>
</evidence>
<dbReference type="GO" id="GO:0030832">
    <property type="term" value="P:regulation of actin filament length"/>
    <property type="evidence" value="ECO:0007669"/>
    <property type="project" value="TreeGrafter"/>
</dbReference>
<dbReference type="AlphaFoldDB" id="A0A6P8IQ50"/>
<evidence type="ECO:0000256" key="4">
    <source>
        <dbReference type="ARBA" id="ARBA00022737"/>
    </source>
</evidence>
<dbReference type="InParanoid" id="A0A6P8IQ50"/>
<keyword evidence="8" id="KW-0067">ATP-binding</keyword>
<dbReference type="GO" id="GO:0005856">
    <property type="term" value="C:cytoskeleton"/>
    <property type="evidence" value="ECO:0007669"/>
    <property type="project" value="UniProtKB-SubCell"/>
</dbReference>
<organism evidence="11 12">
    <name type="scientific">Actinia tenebrosa</name>
    <name type="common">Australian red waratah sea anemone</name>
    <dbReference type="NCBI Taxonomy" id="6105"/>
    <lineage>
        <taxon>Eukaryota</taxon>
        <taxon>Metazoa</taxon>
        <taxon>Cnidaria</taxon>
        <taxon>Anthozoa</taxon>
        <taxon>Hexacorallia</taxon>
        <taxon>Actiniaria</taxon>
        <taxon>Actiniidae</taxon>
        <taxon>Actinia</taxon>
    </lineage>
</organism>
<keyword evidence="3" id="KW-0963">Cytoplasm</keyword>
<dbReference type="GO" id="GO:0003779">
    <property type="term" value="F:actin binding"/>
    <property type="evidence" value="ECO:0007669"/>
    <property type="project" value="UniProtKB-KW"/>
</dbReference>
<dbReference type="SUPFAM" id="SSF56112">
    <property type="entry name" value="Protein kinase-like (PK-like)"/>
    <property type="match status" value="1"/>
</dbReference>
<dbReference type="GO" id="GO:0004674">
    <property type="term" value="F:protein serine/threonine kinase activity"/>
    <property type="evidence" value="ECO:0007669"/>
    <property type="project" value="TreeGrafter"/>
</dbReference>
<evidence type="ECO:0000256" key="1">
    <source>
        <dbReference type="ARBA" id="ARBA00004245"/>
    </source>
</evidence>
<dbReference type="InterPro" id="IPR052409">
    <property type="entry name" value="Myosin-III_kinase_activity"/>
</dbReference>
<evidence type="ECO:0000313" key="12">
    <source>
        <dbReference type="RefSeq" id="XP_031568565.1"/>
    </source>
</evidence>
<keyword evidence="6" id="KW-0206">Cytoskeleton</keyword>
<dbReference type="InterPro" id="IPR011009">
    <property type="entry name" value="Kinase-like_dom_sf"/>
</dbReference>